<dbReference type="OrthoDB" id="5829793at2759"/>
<accession>A0A8S1F8C0</accession>
<dbReference type="AlphaFoldDB" id="A0A8S1F8C0"/>
<keyword evidence="2" id="KW-1185">Reference proteome</keyword>
<protein>
    <recommendedName>
        <fullName evidence="3">TAR DNA-binding protein 43 N-terminal domain-containing protein</fullName>
    </recommendedName>
</protein>
<name>A0A8S1F8C0_9PELO</name>
<sequence>MVQGIRIKMMEKDIELDSPDNMLAKNSVKSALLLPDDAVVSLSYKVDDRQKFCRMNETGTTFFLPDGWRDLQFFVDSVRAPS</sequence>
<evidence type="ECO:0000313" key="2">
    <source>
        <dbReference type="Proteomes" id="UP000494206"/>
    </source>
</evidence>
<dbReference type="EMBL" id="CADEPM010000007">
    <property type="protein sequence ID" value="CAB3408752.1"/>
    <property type="molecule type" value="Genomic_DNA"/>
</dbReference>
<comment type="caution">
    <text evidence="1">The sequence shown here is derived from an EMBL/GenBank/DDBJ whole genome shotgun (WGS) entry which is preliminary data.</text>
</comment>
<proteinExistence type="predicted"/>
<evidence type="ECO:0000313" key="1">
    <source>
        <dbReference type="EMBL" id="CAB3408752.1"/>
    </source>
</evidence>
<dbReference type="Proteomes" id="UP000494206">
    <property type="component" value="Unassembled WGS sequence"/>
</dbReference>
<gene>
    <name evidence="1" type="ORF">CBOVIS_LOCUS10493</name>
</gene>
<evidence type="ECO:0008006" key="3">
    <source>
        <dbReference type="Google" id="ProtNLM"/>
    </source>
</evidence>
<organism evidence="1 2">
    <name type="scientific">Caenorhabditis bovis</name>
    <dbReference type="NCBI Taxonomy" id="2654633"/>
    <lineage>
        <taxon>Eukaryota</taxon>
        <taxon>Metazoa</taxon>
        <taxon>Ecdysozoa</taxon>
        <taxon>Nematoda</taxon>
        <taxon>Chromadorea</taxon>
        <taxon>Rhabditida</taxon>
        <taxon>Rhabditina</taxon>
        <taxon>Rhabditomorpha</taxon>
        <taxon>Rhabditoidea</taxon>
        <taxon>Rhabditidae</taxon>
        <taxon>Peloderinae</taxon>
        <taxon>Caenorhabditis</taxon>
    </lineage>
</organism>
<reference evidence="1 2" key="1">
    <citation type="submission" date="2020-04" db="EMBL/GenBank/DDBJ databases">
        <authorList>
            <person name="Laetsch R D."/>
            <person name="Stevens L."/>
            <person name="Kumar S."/>
            <person name="Blaxter L. M."/>
        </authorList>
    </citation>
    <scope>NUCLEOTIDE SEQUENCE [LARGE SCALE GENOMIC DNA]</scope>
</reference>